<dbReference type="Proteomes" id="UP001219933">
    <property type="component" value="Chromosome 2"/>
</dbReference>
<evidence type="ECO:0000256" key="8">
    <source>
        <dbReference type="SAM" id="Phobius"/>
    </source>
</evidence>
<dbReference type="SMART" id="SM00100">
    <property type="entry name" value="cNMP"/>
    <property type="match status" value="1"/>
</dbReference>
<feature type="transmembrane region" description="Helical" evidence="8">
    <location>
        <begin position="168"/>
        <end position="189"/>
    </location>
</feature>
<evidence type="ECO:0000256" key="1">
    <source>
        <dbReference type="ARBA" id="ARBA00004128"/>
    </source>
</evidence>
<evidence type="ECO:0000313" key="12">
    <source>
        <dbReference type="Proteomes" id="UP001219933"/>
    </source>
</evidence>
<dbReference type="Pfam" id="PF00027">
    <property type="entry name" value="cNMP_binding"/>
    <property type="match status" value="1"/>
</dbReference>
<name>A0AAF0J5Z4_9BASI</name>
<evidence type="ECO:0000256" key="4">
    <source>
        <dbReference type="ARBA" id="ARBA00022692"/>
    </source>
</evidence>
<sequence length="973" mass="107497">MALVVVRADRLVLQHAGGSQLSVLSDPHQRFPLSQSASVSHDRIRDSTAELADMAFSPEDNSGVNRRHIYSDYDDVQGLPEVTEEAPLLPSHQFSYGTQGHPINESTIAEQGQRAVEEVDTRWAAVQRHVKSLASAAQRHADWDAFVESARNLTREDVKEMVLEPVRLIPPVILGMLLNVLDGVSYGMIMFPTSHAIFANFGGDGVSMFFASCVISQLVYTLGGSIFRGGNGSMMIEVVPFYHILVQVIMQTVGEDDPKTVVATTMAAFALSSILTGLTFYLLGKFRLGIIVSFFPRHILVGCIGGVGVFLIETGLAVCGRVEGNFEYNMDTLRYLTQDAVMITQWALPFALAVLLRVITHKVHSPIVFPAYFIVLPIVFYVIALASGHGVGYLREHGWVFNINVESAQFWRFYTYFDLSHTSFRALIATIPTQCALVFFGILHVPLNVPALGVSVGEDNVDTNRELVAHGYSNLLAGMLGTVPNYLCYVNSVLFYKVGGGSRLSGIMLAFGTALILIAGPSGIAYLPILVVGALIFVLGYDLVKEAVWDTFGRVNHWEYLTIWVIIIVMTISDFVVGVLVGIVLACIVFVMQTSKRNAVRAMFDGRVAHSTVRRHAMQRRFLVEVGRQTLIIKLQGFLFFGTINSVESLIRKILDIATWENNPIRFLILDCSVVTGMDFSAAETLTRIQRLLSAKDVLLVLAGITAESDAGVALRNVDLWMDRGLSLEVFCSLNEALEWTENEYLRGMYSSGLTAGRVLRKATLSTSTGLRIPRQPRQPALDMAQGFANSPRYSQIHEAAKNVTEHLRRDSSADSHSSHHDTQPFALIAATLGPYASENSNDVYELLVPHLELVVLPQGASLWEVGDSPEALYFIESGILRANYVFEQEDFEFTEAMLAGTIAGELSFLSQQKRNTAVVAELDTRLWRLDEPSLKEMASEDPARFCQLLQLLLRVTSDEQSVLMSYLVSRLS</sequence>
<dbReference type="CDD" id="cd00038">
    <property type="entry name" value="CAP_ED"/>
    <property type="match status" value="1"/>
</dbReference>
<keyword evidence="7 8" id="KW-0472">Membrane</keyword>
<feature type="transmembrane region" description="Helical" evidence="8">
    <location>
        <begin position="260"/>
        <end position="283"/>
    </location>
</feature>
<keyword evidence="2" id="KW-0813">Transport</keyword>
<accession>A0AAF0J5Z4</accession>
<evidence type="ECO:0000259" key="9">
    <source>
        <dbReference type="PROSITE" id="PS50042"/>
    </source>
</evidence>
<dbReference type="InterPro" id="IPR018490">
    <property type="entry name" value="cNMP-bd_dom_sf"/>
</dbReference>
<evidence type="ECO:0000256" key="3">
    <source>
        <dbReference type="ARBA" id="ARBA00022554"/>
    </source>
</evidence>
<keyword evidence="5" id="KW-0029">Amino-acid transport</keyword>
<evidence type="ECO:0000256" key="7">
    <source>
        <dbReference type="ARBA" id="ARBA00023136"/>
    </source>
</evidence>
<evidence type="ECO:0000256" key="2">
    <source>
        <dbReference type="ARBA" id="ARBA00022448"/>
    </source>
</evidence>
<dbReference type="SUPFAM" id="SSF52091">
    <property type="entry name" value="SpoIIaa-like"/>
    <property type="match status" value="1"/>
</dbReference>
<feature type="transmembrane region" description="Helical" evidence="8">
    <location>
        <begin position="295"/>
        <end position="320"/>
    </location>
</feature>
<evidence type="ECO:0008006" key="13">
    <source>
        <dbReference type="Google" id="ProtNLM"/>
    </source>
</evidence>
<dbReference type="Pfam" id="PF00916">
    <property type="entry name" value="Sulfate_transp"/>
    <property type="match status" value="1"/>
</dbReference>
<feature type="transmembrane region" description="Helical" evidence="8">
    <location>
        <begin position="508"/>
        <end position="541"/>
    </location>
</feature>
<protein>
    <recommendedName>
        <fullName evidence="13">Sulfate transporter family protein</fullName>
    </recommendedName>
</protein>
<feature type="domain" description="STAS" evidence="10">
    <location>
        <begin position="631"/>
        <end position="741"/>
    </location>
</feature>
<dbReference type="Gene3D" id="2.60.120.10">
    <property type="entry name" value="Jelly Rolls"/>
    <property type="match status" value="1"/>
</dbReference>
<keyword evidence="12" id="KW-1185">Reference proteome</keyword>
<dbReference type="PANTHER" id="PTHR43310">
    <property type="entry name" value="SULFATE TRANSPORTER YBAR-RELATED"/>
    <property type="match status" value="1"/>
</dbReference>
<feature type="transmembrane region" description="Helical" evidence="8">
    <location>
        <begin position="426"/>
        <end position="447"/>
    </location>
</feature>
<evidence type="ECO:0000256" key="6">
    <source>
        <dbReference type="ARBA" id="ARBA00022989"/>
    </source>
</evidence>
<feature type="transmembrane region" description="Helical" evidence="8">
    <location>
        <begin position="209"/>
        <end position="227"/>
    </location>
</feature>
<dbReference type="PANTHER" id="PTHR43310:SF4">
    <property type="entry name" value="AFR304WP"/>
    <property type="match status" value="1"/>
</dbReference>
<dbReference type="Gene3D" id="3.30.750.24">
    <property type="entry name" value="STAS domain"/>
    <property type="match status" value="1"/>
</dbReference>
<feature type="transmembrane region" description="Helical" evidence="8">
    <location>
        <begin position="475"/>
        <end position="496"/>
    </location>
</feature>
<comment type="subcellular location">
    <subcellularLocation>
        <location evidence="1">Vacuole membrane</location>
        <topology evidence="1">Multi-pass membrane protein</topology>
    </subcellularLocation>
</comment>
<dbReference type="InterPro" id="IPR036513">
    <property type="entry name" value="STAS_dom_sf"/>
</dbReference>
<dbReference type="PROSITE" id="PS50801">
    <property type="entry name" value="STAS"/>
    <property type="match status" value="1"/>
</dbReference>
<dbReference type="PROSITE" id="PS50042">
    <property type="entry name" value="CNMP_BINDING_3"/>
    <property type="match status" value="1"/>
</dbReference>
<reference evidence="11" key="1">
    <citation type="submission" date="2023-03" db="EMBL/GenBank/DDBJ databases">
        <title>Mating type loci evolution in Malassezia.</title>
        <authorList>
            <person name="Coelho M.A."/>
        </authorList>
    </citation>
    <scope>NUCLEOTIDE SEQUENCE</scope>
    <source>
        <strain evidence="11">CBS 11721</strain>
    </source>
</reference>
<proteinExistence type="predicted"/>
<dbReference type="InterPro" id="IPR052706">
    <property type="entry name" value="Membrane-Transporter-like"/>
</dbReference>
<evidence type="ECO:0000313" key="11">
    <source>
        <dbReference type="EMBL" id="WFD34560.1"/>
    </source>
</evidence>
<keyword evidence="4 8" id="KW-0812">Transmembrane</keyword>
<feature type="transmembrane region" description="Helical" evidence="8">
    <location>
        <begin position="340"/>
        <end position="359"/>
    </location>
</feature>
<feature type="domain" description="Cyclic nucleotide-binding" evidence="9">
    <location>
        <begin position="848"/>
        <end position="938"/>
    </location>
</feature>
<organism evidence="11 12">
    <name type="scientific">Malassezia cuniculi</name>
    <dbReference type="NCBI Taxonomy" id="948313"/>
    <lineage>
        <taxon>Eukaryota</taxon>
        <taxon>Fungi</taxon>
        <taxon>Dikarya</taxon>
        <taxon>Basidiomycota</taxon>
        <taxon>Ustilaginomycotina</taxon>
        <taxon>Malasseziomycetes</taxon>
        <taxon>Malasseziales</taxon>
        <taxon>Malasseziaceae</taxon>
        <taxon>Malassezia</taxon>
    </lineage>
</organism>
<dbReference type="GO" id="GO:0034490">
    <property type="term" value="P:basic amino acid transmembrane import into vacuole"/>
    <property type="evidence" value="ECO:0007669"/>
    <property type="project" value="UniProtKB-ARBA"/>
</dbReference>
<feature type="transmembrane region" description="Helical" evidence="8">
    <location>
        <begin position="371"/>
        <end position="391"/>
    </location>
</feature>
<evidence type="ECO:0000256" key="5">
    <source>
        <dbReference type="ARBA" id="ARBA00022970"/>
    </source>
</evidence>
<dbReference type="FunFam" id="3.30.750.24:FF:000012">
    <property type="entry name" value="Sulfate transporter family protein"/>
    <property type="match status" value="1"/>
</dbReference>
<dbReference type="InterPro" id="IPR002645">
    <property type="entry name" value="STAS_dom"/>
</dbReference>
<keyword evidence="6 8" id="KW-1133">Transmembrane helix</keyword>
<dbReference type="InterPro" id="IPR000595">
    <property type="entry name" value="cNMP-bd_dom"/>
</dbReference>
<gene>
    <name evidence="11" type="ORF">MCUN1_001401</name>
</gene>
<dbReference type="EMBL" id="CP119878">
    <property type="protein sequence ID" value="WFD34560.1"/>
    <property type="molecule type" value="Genomic_DNA"/>
</dbReference>
<dbReference type="InterPro" id="IPR014710">
    <property type="entry name" value="RmlC-like_jellyroll"/>
</dbReference>
<dbReference type="SUPFAM" id="SSF51206">
    <property type="entry name" value="cAMP-binding domain-like"/>
    <property type="match status" value="1"/>
</dbReference>
<dbReference type="InterPro" id="IPR011547">
    <property type="entry name" value="SLC26A/SulP_dom"/>
</dbReference>
<dbReference type="Pfam" id="PF01740">
    <property type="entry name" value="STAS"/>
    <property type="match status" value="1"/>
</dbReference>
<keyword evidence="3" id="KW-0926">Vacuole</keyword>
<dbReference type="GO" id="GO:0000329">
    <property type="term" value="C:fungal-type vacuole membrane"/>
    <property type="evidence" value="ECO:0007669"/>
    <property type="project" value="UniProtKB-ARBA"/>
</dbReference>
<dbReference type="CDD" id="cd07042">
    <property type="entry name" value="STAS_SulP_like_sulfate_transporter"/>
    <property type="match status" value="1"/>
</dbReference>
<evidence type="ECO:0000259" key="10">
    <source>
        <dbReference type="PROSITE" id="PS50801"/>
    </source>
</evidence>
<feature type="transmembrane region" description="Helical" evidence="8">
    <location>
        <begin position="561"/>
        <end position="591"/>
    </location>
</feature>
<dbReference type="AlphaFoldDB" id="A0AAF0J5Z4"/>